<sequence length="142" mass="15526">MGLTQDTSSITAAAEAHMSSYSAVLTSNDFKTSAERGAKMATYYLPTISFFMDGTIMELAGQSNYASLISGTLDKLEGLPGVKGHRVEAISENSAIIWLFLEVNGLETSNVYFFRRMEDTTEGFEGGIFDGETWVLKQLAKQ</sequence>
<keyword evidence="2" id="KW-1185">Reference proteome</keyword>
<evidence type="ECO:0000313" key="2">
    <source>
        <dbReference type="Proteomes" id="UP000509510"/>
    </source>
</evidence>
<proteinExistence type="predicted"/>
<dbReference type="Proteomes" id="UP000509510">
    <property type="component" value="Chromosome II"/>
</dbReference>
<name>A0A7H8QRJ8_TALRU</name>
<organism evidence="1 2">
    <name type="scientific">Talaromyces rugulosus</name>
    <name type="common">Penicillium rugulosum</name>
    <dbReference type="NCBI Taxonomy" id="121627"/>
    <lineage>
        <taxon>Eukaryota</taxon>
        <taxon>Fungi</taxon>
        <taxon>Dikarya</taxon>
        <taxon>Ascomycota</taxon>
        <taxon>Pezizomycotina</taxon>
        <taxon>Eurotiomycetes</taxon>
        <taxon>Eurotiomycetidae</taxon>
        <taxon>Eurotiales</taxon>
        <taxon>Trichocomaceae</taxon>
        <taxon>Talaromyces</taxon>
        <taxon>Talaromyces sect. Islandici</taxon>
    </lineage>
</organism>
<dbReference type="OrthoDB" id="3014656at2759"/>
<protein>
    <recommendedName>
        <fullName evidence="3">SnoaL-like domain-containing protein</fullName>
    </recommendedName>
</protein>
<accession>A0A7H8QRJ8</accession>
<evidence type="ECO:0000313" key="1">
    <source>
        <dbReference type="EMBL" id="QKX56607.1"/>
    </source>
</evidence>
<dbReference type="EMBL" id="CP055899">
    <property type="protein sequence ID" value="QKX56607.1"/>
    <property type="molecule type" value="Genomic_DNA"/>
</dbReference>
<gene>
    <name evidence="1" type="ORF">TRUGW13939_03712</name>
</gene>
<dbReference type="GeneID" id="55991215"/>
<reference evidence="2" key="1">
    <citation type="submission" date="2020-06" db="EMBL/GenBank/DDBJ databases">
        <title>A chromosome-scale genome assembly of Talaromyces rugulosus W13939.</title>
        <authorList>
            <person name="Wang B."/>
            <person name="Guo L."/>
            <person name="Ye K."/>
            <person name="Wang L."/>
        </authorList>
    </citation>
    <scope>NUCLEOTIDE SEQUENCE [LARGE SCALE GENOMIC DNA]</scope>
    <source>
        <strain evidence="2">W13939</strain>
    </source>
</reference>
<dbReference type="AlphaFoldDB" id="A0A7H8QRJ8"/>
<dbReference type="KEGG" id="trg:TRUGW13939_03712"/>
<evidence type="ECO:0008006" key="3">
    <source>
        <dbReference type="Google" id="ProtNLM"/>
    </source>
</evidence>
<dbReference type="RefSeq" id="XP_035342785.1">
    <property type="nucleotide sequence ID" value="XM_035486892.1"/>
</dbReference>